<evidence type="ECO:0000313" key="1">
    <source>
        <dbReference type="EMBL" id="OMD26220.1"/>
    </source>
</evidence>
<protein>
    <submittedName>
        <fullName evidence="1">Uncharacterized protein</fullName>
    </submittedName>
</protein>
<organism evidence="1 2">
    <name type="scientific">Paenibacillus odorifer</name>
    <dbReference type="NCBI Taxonomy" id="189426"/>
    <lineage>
        <taxon>Bacteria</taxon>
        <taxon>Bacillati</taxon>
        <taxon>Bacillota</taxon>
        <taxon>Bacilli</taxon>
        <taxon>Bacillales</taxon>
        <taxon>Paenibacillaceae</taxon>
        <taxon>Paenibacillus</taxon>
    </lineage>
</organism>
<dbReference type="Proteomes" id="UP000187465">
    <property type="component" value="Unassembled WGS sequence"/>
</dbReference>
<reference evidence="1 2" key="1">
    <citation type="submission" date="2016-10" db="EMBL/GenBank/DDBJ databases">
        <title>Paenibacillus species isolates.</title>
        <authorList>
            <person name="Beno S.M."/>
        </authorList>
    </citation>
    <scope>NUCLEOTIDE SEQUENCE [LARGE SCALE GENOMIC DNA]</scope>
    <source>
        <strain evidence="1 2">FSL H7-0604</strain>
    </source>
</reference>
<dbReference type="EMBL" id="MKQP01000043">
    <property type="protein sequence ID" value="OMD26220.1"/>
    <property type="molecule type" value="Genomic_DNA"/>
</dbReference>
<name>A0A1R0X154_9BACL</name>
<accession>A0A1R0X154</accession>
<gene>
    <name evidence="1" type="ORF">BJP51_27455</name>
</gene>
<comment type="caution">
    <text evidence="1">The sequence shown here is derived from an EMBL/GenBank/DDBJ whole genome shotgun (WGS) entry which is preliminary data.</text>
</comment>
<dbReference type="RefSeq" id="WP_076179566.1">
    <property type="nucleotide sequence ID" value="NZ_MKQP01000043.1"/>
</dbReference>
<dbReference type="AlphaFoldDB" id="A0A1R0X154"/>
<sequence>MRYLNNELVLVFPPLSNQEASWLSNDKEVEEKVQHSKIYMIGQRKELLFTDYSYDMDNNIFLFKLKMGNLISPPMRFYLGDDFLKWDVDFQDAGLEIGDRLFRVTDLSTNRCILWFTPTVLMYQISHNQLTVRTDSEFDFRQFSTYELLYVGISKENSSLLRLFEDAHHGRLNILTNAHPKAPTSRVTDELIIFMFDICALNINVFSTTEDIENDMNYQSDKIKVIADAEKAFVKLLDTEYNSVKYEQYPKGRDGLFQDQLTRYGYSLKEDITFYTRQGEFHGTIGYSDPCDLILIEDDVAKVIKAYED</sequence>
<proteinExistence type="predicted"/>
<evidence type="ECO:0000313" key="2">
    <source>
        <dbReference type="Proteomes" id="UP000187465"/>
    </source>
</evidence>